<evidence type="ECO:0000259" key="6">
    <source>
        <dbReference type="PROSITE" id="PS50835"/>
    </source>
</evidence>
<proteinExistence type="predicted"/>
<dbReference type="PANTHER" id="PTHR23278">
    <property type="entry name" value="SIDESTEP PROTEIN"/>
    <property type="match status" value="1"/>
</dbReference>
<dbReference type="OrthoDB" id="6413693at2759"/>
<feature type="region of interest" description="Disordered" evidence="4">
    <location>
        <begin position="1328"/>
        <end position="1441"/>
    </location>
</feature>
<name>A0A979FPE8_HYAAZ</name>
<dbReference type="PROSITE" id="PS50835">
    <property type="entry name" value="IG_LIKE"/>
    <property type="match status" value="5"/>
</dbReference>
<feature type="domain" description="Ig-like" evidence="6">
    <location>
        <begin position="814"/>
        <end position="910"/>
    </location>
</feature>
<dbReference type="InterPro" id="IPR007110">
    <property type="entry name" value="Ig-like_dom"/>
</dbReference>
<dbReference type="SUPFAM" id="SSF48726">
    <property type="entry name" value="Immunoglobulin"/>
    <property type="match status" value="5"/>
</dbReference>
<dbReference type="Gene3D" id="2.60.40.10">
    <property type="entry name" value="Immunoglobulins"/>
    <property type="match status" value="4"/>
</dbReference>
<dbReference type="InterPro" id="IPR013162">
    <property type="entry name" value="CD80_C2-set"/>
</dbReference>
<evidence type="ECO:0000256" key="3">
    <source>
        <dbReference type="ARBA" id="ARBA00023157"/>
    </source>
</evidence>
<keyword evidence="5" id="KW-0812">Transmembrane</keyword>
<dbReference type="InterPro" id="IPR036179">
    <property type="entry name" value="Ig-like_dom_sf"/>
</dbReference>
<evidence type="ECO:0000313" key="7">
    <source>
        <dbReference type="Proteomes" id="UP000694843"/>
    </source>
</evidence>
<dbReference type="CDD" id="cd00096">
    <property type="entry name" value="Ig"/>
    <property type="match status" value="1"/>
</dbReference>
<dbReference type="PANTHER" id="PTHR23278:SF19">
    <property type="entry name" value="OBSCURIN"/>
    <property type="match status" value="1"/>
</dbReference>
<accession>A0A979FPE8</accession>
<feature type="compositionally biased region" description="Basic residues" evidence="4">
    <location>
        <begin position="1068"/>
        <end position="1080"/>
    </location>
</feature>
<keyword evidence="2 5" id="KW-0472">Membrane</keyword>
<dbReference type="Pfam" id="PF13927">
    <property type="entry name" value="Ig_3"/>
    <property type="match status" value="1"/>
</dbReference>
<evidence type="ECO:0000256" key="5">
    <source>
        <dbReference type="SAM" id="Phobius"/>
    </source>
</evidence>
<reference evidence="8" key="1">
    <citation type="submission" date="2025-08" db="UniProtKB">
        <authorList>
            <consortium name="RefSeq"/>
        </authorList>
    </citation>
    <scope>IDENTIFICATION</scope>
    <source>
        <tissue evidence="8">Whole organism</tissue>
    </source>
</reference>
<feature type="domain" description="Ig-like" evidence="6">
    <location>
        <begin position="255"/>
        <end position="356"/>
    </location>
</feature>
<dbReference type="GO" id="GO:0016020">
    <property type="term" value="C:membrane"/>
    <property type="evidence" value="ECO:0007669"/>
    <property type="project" value="UniProtKB-SubCell"/>
</dbReference>
<sequence length="1462" mass="162692">MAEPTANFGPDEHKSVRKFGRENSKIFRNVLVWLSVYFLRVVGYLKCVLTGLSQCLPIEYSVVERWRWILDKEKIPMLYFWVTIEKYFMKLLSVVICRFSIYSIMCENIPGNKNRAIRSKEPSSMRHWCCKYSLNKQEYLQSRKSSFLGKKLNEGCLIIPTKIEEIKNFLSNIETDSHRKCLQTSNRIGSSKLPPNVQGFAEITGKLRASTDTVQNISISARPCAANSKCWNSRLLLLMLFTTAAFSFSSASVVPRRVPKESEIGQVEVVEGLNATLPCAVDFPPNDVPVLTLWYIGPEETPVYSYDQRPRSNSSGWADPTVFGYNRVRFMPHWRPPALHFSNVRRGDSRVYRCRVDFQHANSRMAWIRLLVIVPTSRLDLTVHQSPVMPGSREDVTCTASGGWPPARIIWLQEGQVVDANYHINKNKGISYNALEAGASSGDLLSPFVCQASNNDIMTPLTTTYTRNVTCGYLNVEIYAAGYDQRPRSNSSGWADPTVFGYNRVRFMPHWRPPALHFSNVRRGDSRVYRCRVDFQHANSRMAWIRLLVIGDVCVEKSYAVVHTMLNTGNVTYDQRPRSNSSGWADPTVFGYNRVRFMPHWRPPALHFSNVRRGDFGPLSVLVEVSTWPQVEGVEVSLRCTVVGSNPPARVQWYQHSRPLTRGSVNVTRVGDATVSVLRLIPMRELHGRQIVCRAENPMVIRPAVEDIVTLDVSYRPNATVTLVWPQISRNLQEGTKLLLQCHVDANPPPQSFAWLHNGRKLTSNETVGLSLTWSHLTLQRATSDWSGAYQCTAANVEGEAISNTVFVNIKYAPRCTLPPSFRGLALFDQVIINCAVDADPDNVTFRWTFTKSTGNDRFRLISNDWYSSEGLRSTLKYVVESPEDFGVINCEATNAVGPQAVPCKTTLVSVGIPEEVRGCMVTNVTATTATVNCMAGYDGGLKQSFRIQVWQTQDEGLVYSDILESGTATRYSNTSTSVAPSAGFAPAMHAGNPASGADDVEGERIPVFHDRETFMPERIQFFVPVLKPNTHHFAAVTAMNSRGQAKPKKFYIRTLSDGTETPSSPKPRPKSVQPKRVKHPPSLPATPAYEAHTTHSYVQGLSTQVETPKSRIFLWVIAIILGVGFAIFGVGFGVYMGKRQIITCWYLSCGRLCRDGCCSGMRSGTCSGRCIGCWKRCKARCEDCIMRKKNACSADNCKEQLTGCKCIRTCCLRLKPRGIPKFCQAEIKGEDGESKTVSCCMELSSCHKGVDDGEPAMDMATGLRGPALQLHRGGTLLLRRALSNNDSTSGSIKRGKDADGEGSYMNGMLEQTIYDSSGKYRGFAHIPSQHQVGVRRTPEPISEAAPNSTSPSDPLLVNGKKLSFIEPKPAFSVKDRDDSSAKKDPDRSGGFEVEDRTVTDLTDPEEQRETEGANRDSGEGEGDRSRPGAPKFSAVLRNFRPPSLAKFVPKAKAATNSGCDV</sequence>
<feature type="compositionally biased region" description="Basic and acidic residues" evidence="4">
    <location>
        <begin position="1374"/>
        <end position="1399"/>
    </location>
</feature>
<feature type="domain" description="Ig-like" evidence="6">
    <location>
        <begin position="375"/>
        <end position="470"/>
    </location>
</feature>
<protein>
    <submittedName>
        <fullName evidence="8">Uncharacterized protein LOC108678382</fullName>
    </submittedName>
</protein>
<dbReference type="SMART" id="SM00408">
    <property type="entry name" value="IGc2"/>
    <property type="match status" value="2"/>
</dbReference>
<evidence type="ECO:0000313" key="8">
    <source>
        <dbReference type="RefSeq" id="XP_047738969.1"/>
    </source>
</evidence>
<dbReference type="GeneID" id="108678382"/>
<feature type="transmembrane region" description="Helical" evidence="5">
    <location>
        <begin position="1113"/>
        <end position="1136"/>
    </location>
</feature>
<feature type="domain" description="Ig-like" evidence="6">
    <location>
        <begin position="717"/>
        <end position="809"/>
    </location>
</feature>
<dbReference type="KEGG" id="hazt:108678382"/>
<feature type="region of interest" description="Disordered" evidence="4">
    <location>
        <begin position="1056"/>
        <end position="1088"/>
    </location>
</feature>
<organism evidence="7 8">
    <name type="scientific">Hyalella azteca</name>
    <name type="common">Amphipod</name>
    <dbReference type="NCBI Taxonomy" id="294128"/>
    <lineage>
        <taxon>Eukaryota</taxon>
        <taxon>Metazoa</taxon>
        <taxon>Ecdysozoa</taxon>
        <taxon>Arthropoda</taxon>
        <taxon>Crustacea</taxon>
        <taxon>Multicrustacea</taxon>
        <taxon>Malacostraca</taxon>
        <taxon>Eumalacostraca</taxon>
        <taxon>Peracarida</taxon>
        <taxon>Amphipoda</taxon>
        <taxon>Senticaudata</taxon>
        <taxon>Talitrida</taxon>
        <taxon>Talitroidea</taxon>
        <taxon>Hyalellidae</taxon>
        <taxon>Hyalella</taxon>
    </lineage>
</organism>
<dbReference type="SMART" id="SM00409">
    <property type="entry name" value="IG"/>
    <property type="match status" value="4"/>
</dbReference>
<dbReference type="Proteomes" id="UP000694843">
    <property type="component" value="Unplaced"/>
</dbReference>
<keyword evidence="3" id="KW-1015">Disulfide bond</keyword>
<comment type="subcellular location">
    <subcellularLocation>
        <location evidence="1">Membrane</location>
        <topology evidence="1">Single-pass membrane protein</topology>
    </subcellularLocation>
</comment>
<evidence type="ECO:0000256" key="2">
    <source>
        <dbReference type="ARBA" id="ARBA00023136"/>
    </source>
</evidence>
<gene>
    <name evidence="8" type="primary">LOC108678382</name>
</gene>
<keyword evidence="5" id="KW-1133">Transmembrane helix</keyword>
<feature type="compositionally biased region" description="Basic and acidic residues" evidence="4">
    <location>
        <begin position="1406"/>
        <end position="1427"/>
    </location>
</feature>
<dbReference type="InterPro" id="IPR003598">
    <property type="entry name" value="Ig_sub2"/>
</dbReference>
<evidence type="ECO:0000256" key="1">
    <source>
        <dbReference type="ARBA" id="ARBA00004167"/>
    </source>
</evidence>
<feature type="domain" description="Ig-like" evidence="6">
    <location>
        <begin position="618"/>
        <end position="710"/>
    </location>
</feature>
<dbReference type="Pfam" id="PF08205">
    <property type="entry name" value="C2-set_2"/>
    <property type="match status" value="1"/>
</dbReference>
<dbReference type="InterPro" id="IPR013783">
    <property type="entry name" value="Ig-like_fold"/>
</dbReference>
<evidence type="ECO:0000256" key="4">
    <source>
        <dbReference type="SAM" id="MobiDB-lite"/>
    </source>
</evidence>
<dbReference type="RefSeq" id="XP_047738969.1">
    <property type="nucleotide sequence ID" value="XM_047883013.1"/>
</dbReference>
<dbReference type="InterPro" id="IPR003599">
    <property type="entry name" value="Ig_sub"/>
</dbReference>
<keyword evidence="7" id="KW-1185">Reference proteome</keyword>